<dbReference type="SUPFAM" id="SSF46785">
    <property type="entry name" value="Winged helix' DNA-binding domain"/>
    <property type="match status" value="1"/>
</dbReference>
<sequence length="239" mass="25477">MTGYAGRGVHGSTVELLGSQIVDGTIAPGEVLDLREIGSRMDLSLTALREAIKVLAAKGLVDSRQRRGTFVRQRAEWNVLDPDVIRWRHSAGDASAMLDELAEVRAIIEPSAAGLAALRRTDEDLADFEKCLTDMAAAATGTAEQAAAADLAWHGLLLRAAHNEMLASMNVLIKPALMVRDSLVHNHTTDDPVPIHRAVVDAIRAGDPTAAVASTRALLDKSVADLSHVLQLLDSKESG</sequence>
<dbReference type="InterPro" id="IPR036388">
    <property type="entry name" value="WH-like_DNA-bd_sf"/>
</dbReference>
<dbReference type="Pfam" id="PF07729">
    <property type="entry name" value="FCD"/>
    <property type="match status" value="1"/>
</dbReference>
<dbReference type="EMBL" id="JBEYBF010000018">
    <property type="protein sequence ID" value="MEU1954857.1"/>
    <property type="molecule type" value="Genomic_DNA"/>
</dbReference>
<accession>A0ABV2WVD9</accession>
<dbReference type="CDD" id="cd07377">
    <property type="entry name" value="WHTH_GntR"/>
    <property type="match status" value="1"/>
</dbReference>
<dbReference type="PROSITE" id="PS50949">
    <property type="entry name" value="HTH_GNTR"/>
    <property type="match status" value="1"/>
</dbReference>
<feature type="domain" description="HTH gntR-type" evidence="4">
    <location>
        <begin position="7"/>
        <end position="74"/>
    </location>
</feature>
<dbReference type="SMART" id="SM00345">
    <property type="entry name" value="HTH_GNTR"/>
    <property type="match status" value="1"/>
</dbReference>
<evidence type="ECO:0000313" key="6">
    <source>
        <dbReference type="Proteomes" id="UP001550628"/>
    </source>
</evidence>
<keyword evidence="3" id="KW-0804">Transcription</keyword>
<dbReference type="InterPro" id="IPR008920">
    <property type="entry name" value="TF_FadR/GntR_C"/>
</dbReference>
<keyword evidence="2" id="KW-0238">DNA-binding</keyword>
<comment type="caution">
    <text evidence="5">The sequence shown here is derived from an EMBL/GenBank/DDBJ whole genome shotgun (WGS) entry which is preliminary data.</text>
</comment>
<dbReference type="GeneID" id="96242866"/>
<gene>
    <name evidence="5" type="ORF">ABZ510_23685</name>
</gene>
<dbReference type="SMART" id="SM00895">
    <property type="entry name" value="FCD"/>
    <property type="match status" value="1"/>
</dbReference>
<protein>
    <submittedName>
        <fullName evidence="5">FadR/GntR family transcriptional regulator</fullName>
    </submittedName>
</protein>
<evidence type="ECO:0000256" key="3">
    <source>
        <dbReference type="ARBA" id="ARBA00023163"/>
    </source>
</evidence>
<dbReference type="SUPFAM" id="SSF48008">
    <property type="entry name" value="GntR ligand-binding domain-like"/>
    <property type="match status" value="1"/>
</dbReference>
<keyword evidence="6" id="KW-1185">Reference proteome</keyword>
<dbReference type="Pfam" id="PF00392">
    <property type="entry name" value="GntR"/>
    <property type="match status" value="1"/>
</dbReference>
<evidence type="ECO:0000256" key="2">
    <source>
        <dbReference type="ARBA" id="ARBA00023125"/>
    </source>
</evidence>
<dbReference type="InterPro" id="IPR000524">
    <property type="entry name" value="Tscrpt_reg_HTH_GntR"/>
</dbReference>
<dbReference type="PANTHER" id="PTHR43537">
    <property type="entry name" value="TRANSCRIPTIONAL REGULATOR, GNTR FAMILY"/>
    <property type="match status" value="1"/>
</dbReference>
<dbReference type="InterPro" id="IPR036390">
    <property type="entry name" value="WH_DNA-bd_sf"/>
</dbReference>
<dbReference type="Gene3D" id="1.20.120.530">
    <property type="entry name" value="GntR ligand-binding domain-like"/>
    <property type="match status" value="1"/>
</dbReference>
<evidence type="ECO:0000256" key="1">
    <source>
        <dbReference type="ARBA" id="ARBA00023015"/>
    </source>
</evidence>
<reference evidence="5 6" key="1">
    <citation type="submission" date="2024-06" db="EMBL/GenBank/DDBJ databases">
        <title>The Natural Products Discovery Center: Release of the First 8490 Sequenced Strains for Exploring Actinobacteria Biosynthetic Diversity.</title>
        <authorList>
            <person name="Kalkreuter E."/>
            <person name="Kautsar S.A."/>
            <person name="Yang D."/>
            <person name="Bader C.D."/>
            <person name="Teijaro C.N."/>
            <person name="Fluegel L."/>
            <person name="Davis C.M."/>
            <person name="Simpson J.R."/>
            <person name="Lauterbach L."/>
            <person name="Steele A.D."/>
            <person name="Gui C."/>
            <person name="Meng S."/>
            <person name="Li G."/>
            <person name="Viehrig K."/>
            <person name="Ye F."/>
            <person name="Su P."/>
            <person name="Kiefer A.F."/>
            <person name="Nichols A."/>
            <person name="Cepeda A.J."/>
            <person name="Yan W."/>
            <person name="Fan B."/>
            <person name="Jiang Y."/>
            <person name="Adhikari A."/>
            <person name="Zheng C.-J."/>
            <person name="Schuster L."/>
            <person name="Cowan T.M."/>
            <person name="Smanski M.J."/>
            <person name="Chevrette M.G."/>
            <person name="De Carvalho L.P.S."/>
            <person name="Shen B."/>
        </authorList>
    </citation>
    <scope>NUCLEOTIDE SEQUENCE [LARGE SCALE GENOMIC DNA]</scope>
    <source>
        <strain evidence="5 6">NPDC019708</strain>
    </source>
</reference>
<dbReference type="Proteomes" id="UP001550628">
    <property type="component" value="Unassembled WGS sequence"/>
</dbReference>
<name>A0ABV2WVD9_9NOCA</name>
<dbReference type="Gene3D" id="1.10.10.10">
    <property type="entry name" value="Winged helix-like DNA-binding domain superfamily/Winged helix DNA-binding domain"/>
    <property type="match status" value="1"/>
</dbReference>
<evidence type="ECO:0000313" key="5">
    <source>
        <dbReference type="EMBL" id="MEU1954857.1"/>
    </source>
</evidence>
<dbReference type="PANTHER" id="PTHR43537:SF44">
    <property type="entry name" value="GNTR FAMILY REGULATORY PROTEIN"/>
    <property type="match status" value="1"/>
</dbReference>
<evidence type="ECO:0000259" key="4">
    <source>
        <dbReference type="PROSITE" id="PS50949"/>
    </source>
</evidence>
<dbReference type="InterPro" id="IPR011711">
    <property type="entry name" value="GntR_C"/>
</dbReference>
<dbReference type="RefSeq" id="WP_030519326.1">
    <property type="nucleotide sequence ID" value="NZ_JBEXYG010000002.1"/>
</dbReference>
<organism evidence="5 6">
    <name type="scientific">Nocardia rhamnosiphila</name>
    <dbReference type="NCBI Taxonomy" id="426716"/>
    <lineage>
        <taxon>Bacteria</taxon>
        <taxon>Bacillati</taxon>
        <taxon>Actinomycetota</taxon>
        <taxon>Actinomycetes</taxon>
        <taxon>Mycobacteriales</taxon>
        <taxon>Nocardiaceae</taxon>
        <taxon>Nocardia</taxon>
    </lineage>
</organism>
<keyword evidence="1" id="KW-0805">Transcription regulation</keyword>
<proteinExistence type="predicted"/>